<keyword evidence="4" id="KW-1185">Reference proteome</keyword>
<gene>
    <name evidence="3" type="ORF">GHK62_17825</name>
</gene>
<evidence type="ECO:0000256" key="2">
    <source>
        <dbReference type="ARBA" id="ARBA00022840"/>
    </source>
</evidence>
<dbReference type="InterPro" id="IPR050445">
    <property type="entry name" value="Bact_polysacc_biosynth/exp"/>
</dbReference>
<comment type="caution">
    <text evidence="3">The sequence shown here is derived from an EMBL/GenBank/DDBJ whole genome shotgun (WGS) entry which is preliminary data.</text>
</comment>
<dbReference type="EMBL" id="WITC01000066">
    <property type="protein sequence ID" value="MQX16564.1"/>
    <property type="molecule type" value="Genomic_DNA"/>
</dbReference>
<organism evidence="3 4">
    <name type="scientific">Sinorhizobium terangae</name>
    <dbReference type="NCBI Taxonomy" id="110322"/>
    <lineage>
        <taxon>Bacteria</taxon>
        <taxon>Pseudomonadati</taxon>
        <taxon>Pseudomonadota</taxon>
        <taxon>Alphaproteobacteria</taxon>
        <taxon>Hyphomicrobiales</taxon>
        <taxon>Rhizobiaceae</taxon>
        <taxon>Sinorhizobium/Ensifer group</taxon>
        <taxon>Sinorhizobium</taxon>
    </lineage>
</organism>
<sequence length="247" mass="27391">MDRASEQTIHACSRIESEVVWAGLPALRIDPAILAQNRVVTINRSTPARTPFDMMRTKILQTLRQNNWTSVAITSPAPSCGKTFLALNLAFSLADQKDCRTLLVDVDLRRPQIGERLGVTGSPPFESFLNGRSEISEVFLRHDSNLAVGVNGQPVPFSAETLQSPETTRVLRELRQRMSPDVILYDMSSMLSTDDVIAFLPNVDCVILVAAAERTTLSEVDSCEQYLSEKSNVLGVVLNDCRFHHGY</sequence>
<dbReference type="InterPro" id="IPR027417">
    <property type="entry name" value="P-loop_NTPase"/>
</dbReference>
<keyword evidence="1" id="KW-0547">Nucleotide-binding</keyword>
<evidence type="ECO:0000256" key="1">
    <source>
        <dbReference type="ARBA" id="ARBA00022741"/>
    </source>
</evidence>
<dbReference type="GO" id="GO:0005886">
    <property type="term" value="C:plasma membrane"/>
    <property type="evidence" value="ECO:0007669"/>
    <property type="project" value="TreeGrafter"/>
</dbReference>
<reference evidence="3 4" key="1">
    <citation type="journal article" date="2013" name="Genome Biol.">
        <title>Comparative genomics of the core and accessory genomes of 48 Sinorhizobium strains comprising five genospecies.</title>
        <authorList>
            <person name="Sugawara M."/>
            <person name="Epstein B."/>
            <person name="Badgley B.D."/>
            <person name="Unno T."/>
            <person name="Xu L."/>
            <person name="Reese J."/>
            <person name="Gyaneshwar P."/>
            <person name="Denny R."/>
            <person name="Mudge J."/>
            <person name="Bharti A.K."/>
            <person name="Farmer A.D."/>
            <person name="May G.D."/>
            <person name="Woodward J.E."/>
            <person name="Medigue C."/>
            <person name="Vallenet D."/>
            <person name="Lajus A."/>
            <person name="Rouy Z."/>
            <person name="Martinez-Vaz B."/>
            <person name="Tiffin P."/>
            <person name="Young N.D."/>
            <person name="Sadowsky M.J."/>
        </authorList>
    </citation>
    <scope>NUCLEOTIDE SEQUENCE [LARGE SCALE GENOMIC DNA]</scope>
    <source>
        <strain evidence="3 4">USDA4894</strain>
    </source>
</reference>
<evidence type="ECO:0000313" key="3">
    <source>
        <dbReference type="EMBL" id="MQX16564.1"/>
    </source>
</evidence>
<dbReference type="Proteomes" id="UP000439983">
    <property type="component" value="Unassembled WGS sequence"/>
</dbReference>
<dbReference type="PANTHER" id="PTHR32309">
    <property type="entry name" value="TYROSINE-PROTEIN KINASE"/>
    <property type="match status" value="1"/>
</dbReference>
<dbReference type="PANTHER" id="PTHR32309:SF13">
    <property type="entry name" value="FERRIC ENTEROBACTIN TRANSPORT PROTEIN FEPE"/>
    <property type="match status" value="1"/>
</dbReference>
<name>A0A6N7LII9_SINTE</name>
<keyword evidence="2" id="KW-0067">ATP-binding</keyword>
<proteinExistence type="predicted"/>
<protein>
    <submittedName>
        <fullName evidence="3">Chromosome partitioning protein</fullName>
    </submittedName>
</protein>
<dbReference type="Gene3D" id="3.40.50.300">
    <property type="entry name" value="P-loop containing nucleotide triphosphate hydrolases"/>
    <property type="match status" value="1"/>
</dbReference>
<dbReference type="SUPFAM" id="SSF52540">
    <property type="entry name" value="P-loop containing nucleoside triphosphate hydrolases"/>
    <property type="match status" value="1"/>
</dbReference>
<dbReference type="AlphaFoldDB" id="A0A6N7LII9"/>
<accession>A0A6N7LII9</accession>
<evidence type="ECO:0000313" key="4">
    <source>
        <dbReference type="Proteomes" id="UP000439983"/>
    </source>
</evidence>
<dbReference type="GO" id="GO:0004713">
    <property type="term" value="F:protein tyrosine kinase activity"/>
    <property type="evidence" value="ECO:0007669"/>
    <property type="project" value="TreeGrafter"/>
</dbReference>
<dbReference type="InterPro" id="IPR005702">
    <property type="entry name" value="Wzc-like_C"/>
</dbReference>
<dbReference type="CDD" id="cd05387">
    <property type="entry name" value="BY-kinase"/>
    <property type="match status" value="1"/>
</dbReference>